<comment type="similarity">
    <text evidence="1">Belongs to the isochorismatase family.</text>
</comment>
<dbReference type="PANTHER" id="PTHR14119">
    <property type="entry name" value="HYDROLASE"/>
    <property type="match status" value="1"/>
</dbReference>
<evidence type="ECO:0000313" key="3">
    <source>
        <dbReference type="EMBL" id="KAJ3836325.1"/>
    </source>
</evidence>
<dbReference type="AlphaFoldDB" id="A0AA38UCA3"/>
<dbReference type="Proteomes" id="UP001163846">
    <property type="component" value="Unassembled WGS sequence"/>
</dbReference>
<gene>
    <name evidence="3" type="ORF">F5878DRAFT_625445</name>
</gene>
<sequence>MSTRTVFLLCDLQTKFRSAIYQYNHVVQTTNKMLKIAKLFEISVLATTQNARALGPIDPDVGLPSLGNLHRQTLDKTLFSMSTPEVQQILRDLHTRTVVLMGIESHICILQTAFELKKDFQVYVVADAVSSCNSFEIPIAFDAMRHAGVQVLTSESIGFLLMRDASLPAFKELARIIKESKESTKAAGEALFPKSSM</sequence>
<dbReference type="Gene3D" id="3.40.50.850">
    <property type="entry name" value="Isochorismatase-like"/>
    <property type="match status" value="1"/>
</dbReference>
<name>A0AA38UCA3_9AGAR</name>
<organism evidence="3 4">
    <name type="scientific">Lentinula raphanica</name>
    <dbReference type="NCBI Taxonomy" id="153919"/>
    <lineage>
        <taxon>Eukaryota</taxon>
        <taxon>Fungi</taxon>
        <taxon>Dikarya</taxon>
        <taxon>Basidiomycota</taxon>
        <taxon>Agaricomycotina</taxon>
        <taxon>Agaricomycetes</taxon>
        <taxon>Agaricomycetidae</taxon>
        <taxon>Agaricales</taxon>
        <taxon>Marasmiineae</taxon>
        <taxon>Omphalotaceae</taxon>
        <taxon>Lentinula</taxon>
    </lineage>
</organism>
<keyword evidence="4" id="KW-1185">Reference proteome</keyword>
<dbReference type="PANTHER" id="PTHR14119:SF3">
    <property type="entry name" value="ISOCHORISMATASE DOMAIN-CONTAINING PROTEIN 2"/>
    <property type="match status" value="1"/>
</dbReference>
<evidence type="ECO:0000313" key="4">
    <source>
        <dbReference type="Proteomes" id="UP001163846"/>
    </source>
</evidence>
<reference evidence="3" key="1">
    <citation type="submission" date="2022-08" db="EMBL/GenBank/DDBJ databases">
        <authorList>
            <consortium name="DOE Joint Genome Institute"/>
            <person name="Min B."/>
            <person name="Riley R."/>
            <person name="Sierra-Patev S."/>
            <person name="Naranjo-Ortiz M."/>
            <person name="Looney B."/>
            <person name="Konkel Z."/>
            <person name="Slot J.C."/>
            <person name="Sakamoto Y."/>
            <person name="Steenwyk J.L."/>
            <person name="Rokas A."/>
            <person name="Carro J."/>
            <person name="Camarero S."/>
            <person name="Ferreira P."/>
            <person name="Molpeceres G."/>
            <person name="Ruiz-Duenas F.J."/>
            <person name="Serrano A."/>
            <person name="Henrissat B."/>
            <person name="Drula E."/>
            <person name="Hughes K.W."/>
            <person name="Mata J.L."/>
            <person name="Ishikawa N.K."/>
            <person name="Vargas-Isla R."/>
            <person name="Ushijima S."/>
            <person name="Smith C.A."/>
            <person name="Ahrendt S."/>
            <person name="Andreopoulos W."/>
            <person name="He G."/>
            <person name="Labutti K."/>
            <person name="Lipzen A."/>
            <person name="Ng V."/>
            <person name="Sandor L."/>
            <person name="Barry K."/>
            <person name="Martinez A.T."/>
            <person name="Xiao Y."/>
            <person name="Gibbons J.G."/>
            <person name="Terashima K."/>
            <person name="Hibbett D.S."/>
            <person name="Grigoriev I.V."/>
        </authorList>
    </citation>
    <scope>NUCLEOTIDE SEQUENCE</scope>
    <source>
        <strain evidence="3">TFB9207</strain>
    </source>
</reference>
<protein>
    <submittedName>
        <fullName evidence="3">Isochorismatase hydrolase</fullName>
    </submittedName>
</protein>
<dbReference type="InterPro" id="IPR036380">
    <property type="entry name" value="Isochorismatase-like_sf"/>
</dbReference>
<evidence type="ECO:0000259" key="2">
    <source>
        <dbReference type="Pfam" id="PF00857"/>
    </source>
</evidence>
<feature type="domain" description="Isochorismatase-like" evidence="2">
    <location>
        <begin position="5"/>
        <end position="155"/>
    </location>
</feature>
<dbReference type="SUPFAM" id="SSF52499">
    <property type="entry name" value="Isochorismatase-like hydrolases"/>
    <property type="match status" value="1"/>
</dbReference>
<comment type="caution">
    <text evidence="3">The sequence shown here is derived from an EMBL/GenBank/DDBJ whole genome shotgun (WGS) entry which is preliminary data.</text>
</comment>
<dbReference type="InterPro" id="IPR050993">
    <property type="entry name" value="Isochorismatase_domain"/>
</dbReference>
<keyword evidence="3" id="KW-0378">Hydrolase</keyword>
<proteinExistence type="inferred from homology"/>
<accession>A0AA38UCA3</accession>
<dbReference type="Pfam" id="PF00857">
    <property type="entry name" value="Isochorismatase"/>
    <property type="match status" value="1"/>
</dbReference>
<dbReference type="GO" id="GO:0016787">
    <property type="term" value="F:hydrolase activity"/>
    <property type="evidence" value="ECO:0007669"/>
    <property type="project" value="UniProtKB-KW"/>
</dbReference>
<dbReference type="EMBL" id="MU806329">
    <property type="protein sequence ID" value="KAJ3836325.1"/>
    <property type="molecule type" value="Genomic_DNA"/>
</dbReference>
<evidence type="ECO:0000256" key="1">
    <source>
        <dbReference type="ARBA" id="ARBA00006336"/>
    </source>
</evidence>
<dbReference type="InterPro" id="IPR000868">
    <property type="entry name" value="Isochorismatase-like_dom"/>
</dbReference>